<feature type="transmembrane region" description="Helical" evidence="7">
    <location>
        <begin position="250"/>
        <end position="270"/>
    </location>
</feature>
<dbReference type="InterPro" id="IPR000515">
    <property type="entry name" value="MetI-like"/>
</dbReference>
<proteinExistence type="inferred from homology"/>
<gene>
    <name evidence="9" type="ORF">DFP98_126109</name>
</gene>
<dbReference type="EMBL" id="QRDZ01000026">
    <property type="protein sequence ID" value="RED63433.1"/>
    <property type="molecule type" value="Genomic_DNA"/>
</dbReference>
<feature type="transmembrane region" description="Helical" evidence="7">
    <location>
        <begin position="141"/>
        <end position="160"/>
    </location>
</feature>
<feature type="transmembrane region" description="Helical" evidence="7">
    <location>
        <begin position="105"/>
        <end position="129"/>
    </location>
</feature>
<dbReference type="GO" id="GO:0005886">
    <property type="term" value="C:plasma membrane"/>
    <property type="evidence" value="ECO:0007669"/>
    <property type="project" value="UniProtKB-SubCell"/>
</dbReference>
<feature type="transmembrane region" description="Helical" evidence="7">
    <location>
        <begin position="13"/>
        <end position="34"/>
    </location>
</feature>
<dbReference type="AlphaFoldDB" id="A0A3D9INR5"/>
<evidence type="ECO:0000256" key="2">
    <source>
        <dbReference type="ARBA" id="ARBA00022448"/>
    </source>
</evidence>
<keyword evidence="6 7" id="KW-0472">Membrane</keyword>
<dbReference type="PANTHER" id="PTHR43744:SF6">
    <property type="entry name" value="ABC TRANSPORTER PERMEASE PROTEIN YESQ-RELATED"/>
    <property type="match status" value="1"/>
</dbReference>
<dbReference type="Pfam" id="PF00528">
    <property type="entry name" value="BPD_transp_1"/>
    <property type="match status" value="1"/>
</dbReference>
<evidence type="ECO:0000256" key="3">
    <source>
        <dbReference type="ARBA" id="ARBA00022475"/>
    </source>
</evidence>
<keyword evidence="5 7" id="KW-1133">Transmembrane helix</keyword>
<keyword evidence="2 7" id="KW-0813">Transport</keyword>
<evidence type="ECO:0000313" key="10">
    <source>
        <dbReference type="Proteomes" id="UP000256977"/>
    </source>
</evidence>
<dbReference type="PROSITE" id="PS50928">
    <property type="entry name" value="ABC_TM1"/>
    <property type="match status" value="1"/>
</dbReference>
<comment type="similarity">
    <text evidence="7">Belongs to the binding-protein-dependent transport system permease family.</text>
</comment>
<evidence type="ECO:0000259" key="8">
    <source>
        <dbReference type="PROSITE" id="PS50928"/>
    </source>
</evidence>
<dbReference type="Proteomes" id="UP000256977">
    <property type="component" value="Unassembled WGS sequence"/>
</dbReference>
<comment type="subcellular location">
    <subcellularLocation>
        <location evidence="1 7">Cell membrane</location>
        <topology evidence="1 7">Multi-pass membrane protein</topology>
    </subcellularLocation>
</comment>
<keyword evidence="9" id="KW-0762">Sugar transport</keyword>
<dbReference type="GO" id="GO:0055085">
    <property type="term" value="P:transmembrane transport"/>
    <property type="evidence" value="ECO:0007669"/>
    <property type="project" value="InterPro"/>
</dbReference>
<organism evidence="9 10">
    <name type="scientific">Cohnella phaseoli</name>
    <dbReference type="NCBI Taxonomy" id="456490"/>
    <lineage>
        <taxon>Bacteria</taxon>
        <taxon>Bacillati</taxon>
        <taxon>Bacillota</taxon>
        <taxon>Bacilli</taxon>
        <taxon>Bacillales</taxon>
        <taxon>Paenibacillaceae</taxon>
        <taxon>Cohnella</taxon>
    </lineage>
</organism>
<sequence length="280" mass="31510">MVNAGARNKPFRIVIYTLLVALSILFVVPLYWLLTNSVQTVGSASTFWPTSFRLENYKYAVTLIDYWNFARNSIIITAISVLIPTLTSAFVGFGFARLRAPGKNVLFLLMLSTMMLPAIVTQIPTYVIFFKIGFINTFWPWFFWALGGSAFSIFLYRQFFATFPKDLEEAATIDGCSTYRIFWNIFLPISLPVIATVAILSFNGSWGNDYITPFMFLQNDKYPLATALFSIGYVFPGQKDITLTQVQSAGLILFVLPIIVVFFLGQRYLVEGVVSSAIKG</sequence>
<feature type="domain" description="ABC transmembrane type-1" evidence="8">
    <location>
        <begin position="70"/>
        <end position="264"/>
    </location>
</feature>
<dbReference type="CDD" id="cd06261">
    <property type="entry name" value="TM_PBP2"/>
    <property type="match status" value="1"/>
</dbReference>
<name>A0A3D9INR5_9BACL</name>
<dbReference type="RefSeq" id="WP_116063793.1">
    <property type="nucleotide sequence ID" value="NZ_QRDZ01000026.1"/>
</dbReference>
<feature type="transmembrane region" description="Helical" evidence="7">
    <location>
        <begin position="181"/>
        <end position="202"/>
    </location>
</feature>
<dbReference type="OrthoDB" id="148827at2"/>
<evidence type="ECO:0000256" key="6">
    <source>
        <dbReference type="ARBA" id="ARBA00023136"/>
    </source>
</evidence>
<keyword evidence="3" id="KW-1003">Cell membrane</keyword>
<keyword evidence="10" id="KW-1185">Reference proteome</keyword>
<comment type="caution">
    <text evidence="9">The sequence shown here is derived from an EMBL/GenBank/DDBJ whole genome shotgun (WGS) entry which is preliminary data.</text>
</comment>
<accession>A0A3D9INR5</accession>
<evidence type="ECO:0000256" key="7">
    <source>
        <dbReference type="RuleBase" id="RU363032"/>
    </source>
</evidence>
<dbReference type="Gene3D" id="1.10.3720.10">
    <property type="entry name" value="MetI-like"/>
    <property type="match status" value="1"/>
</dbReference>
<feature type="transmembrane region" description="Helical" evidence="7">
    <location>
        <begin position="73"/>
        <end position="93"/>
    </location>
</feature>
<evidence type="ECO:0000313" key="9">
    <source>
        <dbReference type="EMBL" id="RED63433.1"/>
    </source>
</evidence>
<dbReference type="PANTHER" id="PTHR43744">
    <property type="entry name" value="ABC TRANSPORTER PERMEASE PROTEIN MG189-RELATED-RELATED"/>
    <property type="match status" value="1"/>
</dbReference>
<reference evidence="9 10" key="1">
    <citation type="submission" date="2018-07" db="EMBL/GenBank/DDBJ databases">
        <title>Genomic Encyclopedia of Type Strains, Phase III (KMG-III): the genomes of soil and plant-associated and newly described type strains.</title>
        <authorList>
            <person name="Whitman W."/>
        </authorList>
    </citation>
    <scope>NUCLEOTIDE SEQUENCE [LARGE SCALE GENOMIC DNA]</scope>
    <source>
        <strain evidence="9 10">CECT 7287</strain>
    </source>
</reference>
<evidence type="ECO:0000256" key="5">
    <source>
        <dbReference type="ARBA" id="ARBA00022989"/>
    </source>
</evidence>
<evidence type="ECO:0000256" key="4">
    <source>
        <dbReference type="ARBA" id="ARBA00022692"/>
    </source>
</evidence>
<dbReference type="InterPro" id="IPR035906">
    <property type="entry name" value="MetI-like_sf"/>
</dbReference>
<dbReference type="SUPFAM" id="SSF161098">
    <property type="entry name" value="MetI-like"/>
    <property type="match status" value="1"/>
</dbReference>
<keyword evidence="4 7" id="KW-0812">Transmembrane</keyword>
<protein>
    <submittedName>
        <fullName evidence="9">Multiple sugar transport system permease protein</fullName>
    </submittedName>
</protein>
<evidence type="ECO:0000256" key="1">
    <source>
        <dbReference type="ARBA" id="ARBA00004651"/>
    </source>
</evidence>